<feature type="transmembrane region" description="Helical" evidence="6">
    <location>
        <begin position="160"/>
        <end position="185"/>
    </location>
</feature>
<protein>
    <submittedName>
        <fullName evidence="7">Putative Formate/nitrite transporter</fullName>
    </submittedName>
</protein>
<sequence length="270" mass="28911">MDYVQPTELIKQLIVVGEKKSSLCIRDMLLRGFLSGVLLGFATALAFKVSDGFTGGAAALVMGVIFPVGFVMIILLGLELVTGSFALLPMSVADGRISGREMLRNWCWVFLGNLLGSLFFAVLLTLALTGSSPAPGGRLVEKIIAVAQAKTLAYQHAGSIGWLAALVNGILCNWMVTLGVVLGLISTSTIGKIIAPWLPIMTFFALGFEHCVVNMFVIPAAILLGADISVYQWWFWNQVPVILGNLIGGSIFTGMLLYATYGRANKHGQL</sequence>
<dbReference type="Pfam" id="PF01226">
    <property type="entry name" value="Form_Nir_trans"/>
    <property type="match status" value="1"/>
</dbReference>
<dbReference type="InterPro" id="IPR000292">
    <property type="entry name" value="For/NO2_transpt"/>
</dbReference>
<dbReference type="GO" id="GO:0015499">
    <property type="term" value="F:formate transmembrane transporter activity"/>
    <property type="evidence" value="ECO:0007669"/>
    <property type="project" value="TreeGrafter"/>
</dbReference>
<evidence type="ECO:0000256" key="2">
    <source>
        <dbReference type="ARBA" id="ARBA00022692"/>
    </source>
</evidence>
<keyword evidence="4 6" id="KW-0472">Membrane</keyword>
<comment type="similarity">
    <text evidence="5">Belongs to the FNT transporter (TC 1.A.16) family.</text>
</comment>
<dbReference type="PANTHER" id="PTHR30520">
    <property type="entry name" value="FORMATE TRANSPORTER-RELATED"/>
    <property type="match status" value="1"/>
</dbReference>
<feature type="transmembrane region" description="Helical" evidence="6">
    <location>
        <begin position="242"/>
        <end position="261"/>
    </location>
</feature>
<evidence type="ECO:0000256" key="6">
    <source>
        <dbReference type="SAM" id="Phobius"/>
    </source>
</evidence>
<feature type="transmembrane region" description="Helical" evidence="6">
    <location>
        <begin position="28"/>
        <end position="47"/>
    </location>
</feature>
<evidence type="ECO:0000313" key="7">
    <source>
        <dbReference type="EMBL" id="SPS05640.1"/>
    </source>
</evidence>
<comment type="subcellular location">
    <subcellularLocation>
        <location evidence="1">Membrane</location>
        <topology evidence="1">Multi-pass membrane protein</topology>
    </subcellularLocation>
</comment>
<reference evidence="7" key="1">
    <citation type="submission" date="2018-05" db="EMBL/GenBank/DDBJ databases">
        <authorList>
            <person name="Lanie J.A."/>
            <person name="Ng W.-L."/>
            <person name="Kazmierczak K.M."/>
            <person name="Andrzejewski T.M."/>
            <person name="Davidsen T.M."/>
            <person name="Wayne K.J."/>
            <person name="Tettelin H."/>
            <person name="Glass J.I."/>
            <person name="Rusch D."/>
            <person name="Podicherti R."/>
            <person name="Tsui H.-C.T."/>
            <person name="Winkler M.E."/>
        </authorList>
    </citation>
    <scope>NUCLEOTIDE SEQUENCE</scope>
    <source>
        <strain evidence="7">KNB</strain>
    </source>
</reference>
<dbReference type="GO" id="GO:0005886">
    <property type="term" value="C:plasma membrane"/>
    <property type="evidence" value="ECO:0007669"/>
    <property type="project" value="TreeGrafter"/>
</dbReference>
<accession>A0A2X0QV20</accession>
<dbReference type="AlphaFoldDB" id="A0A2X0QV20"/>
<name>A0A2X0QV20_9PROT</name>
<dbReference type="InterPro" id="IPR023271">
    <property type="entry name" value="Aquaporin-like"/>
</dbReference>
<keyword evidence="3 6" id="KW-1133">Transmembrane helix</keyword>
<proteinExistence type="inferred from homology"/>
<keyword evidence="2 6" id="KW-0812">Transmembrane</keyword>
<dbReference type="PANTHER" id="PTHR30520:SF6">
    <property type="entry name" value="FORMATE_NITRATE FAMILY TRANSPORTER (EUROFUNG)"/>
    <property type="match status" value="1"/>
</dbReference>
<evidence type="ECO:0000256" key="4">
    <source>
        <dbReference type="ARBA" id="ARBA00023136"/>
    </source>
</evidence>
<feature type="transmembrane region" description="Helical" evidence="6">
    <location>
        <begin position="108"/>
        <end position="128"/>
    </location>
</feature>
<evidence type="ECO:0000256" key="1">
    <source>
        <dbReference type="ARBA" id="ARBA00004141"/>
    </source>
</evidence>
<evidence type="ECO:0000256" key="5">
    <source>
        <dbReference type="ARBA" id="ARBA00049660"/>
    </source>
</evidence>
<dbReference type="Gene3D" id="1.20.1080.10">
    <property type="entry name" value="Glycerol uptake facilitator protein"/>
    <property type="match status" value="1"/>
</dbReference>
<evidence type="ECO:0000256" key="3">
    <source>
        <dbReference type="ARBA" id="ARBA00022989"/>
    </source>
</evidence>
<gene>
    <name evidence="7" type="ORF">NITFAB_1230</name>
</gene>
<dbReference type="EMBL" id="LS423452">
    <property type="protein sequence ID" value="SPS05640.1"/>
    <property type="molecule type" value="Genomic_DNA"/>
</dbReference>
<organism evidence="7">
    <name type="scientific">Candidatus Nitrotoga fabula</name>
    <dbReference type="NCBI Taxonomy" id="2182327"/>
    <lineage>
        <taxon>Bacteria</taxon>
        <taxon>Pseudomonadati</taxon>
        <taxon>Pseudomonadota</taxon>
        <taxon>Betaproteobacteria</taxon>
        <taxon>Nitrosomonadales</taxon>
        <taxon>Gallionellaceae</taxon>
        <taxon>Candidatus Nitrotoga</taxon>
    </lineage>
</organism>
<feature type="transmembrane region" description="Helical" evidence="6">
    <location>
        <begin position="197"/>
        <end position="222"/>
    </location>
</feature>
<feature type="transmembrane region" description="Helical" evidence="6">
    <location>
        <begin position="59"/>
        <end position="88"/>
    </location>
</feature>